<organism evidence="4 5">
    <name type="scientific">Polycladospora coralii</name>
    <dbReference type="NCBI Taxonomy" id="2771432"/>
    <lineage>
        <taxon>Bacteria</taxon>
        <taxon>Bacillati</taxon>
        <taxon>Bacillota</taxon>
        <taxon>Bacilli</taxon>
        <taxon>Bacillales</taxon>
        <taxon>Thermoactinomycetaceae</taxon>
        <taxon>Polycladospora</taxon>
    </lineage>
</organism>
<comment type="similarity">
    <text evidence="1">Belongs to the ABC transporter superfamily.</text>
</comment>
<dbReference type="GO" id="GO:0016887">
    <property type="term" value="F:ATP hydrolysis activity"/>
    <property type="evidence" value="ECO:0007669"/>
    <property type="project" value="InterPro"/>
</dbReference>
<evidence type="ECO:0000259" key="3">
    <source>
        <dbReference type="PROSITE" id="PS50893"/>
    </source>
</evidence>
<dbReference type="PANTHER" id="PTHR43335:SF8">
    <property type="entry name" value="ABC TRANSPORTER, ATP-BINDING PROTEIN"/>
    <property type="match status" value="1"/>
</dbReference>
<gene>
    <name evidence="4" type="ORF">IC620_11205</name>
</gene>
<evidence type="ECO:0000256" key="2">
    <source>
        <dbReference type="ARBA" id="ARBA00022448"/>
    </source>
</evidence>
<keyword evidence="4" id="KW-0547">Nucleotide-binding</keyword>
<dbReference type="Proteomes" id="UP000661691">
    <property type="component" value="Unassembled WGS sequence"/>
</dbReference>
<reference evidence="4" key="1">
    <citation type="submission" date="2020-09" db="EMBL/GenBank/DDBJ databases">
        <title>A novel bacterium of genus Hazenella, isolated from South China Sea.</title>
        <authorList>
            <person name="Huang H."/>
            <person name="Mo K."/>
            <person name="Hu Y."/>
        </authorList>
    </citation>
    <scope>NUCLEOTIDE SEQUENCE</scope>
    <source>
        <strain evidence="4">IB182357</strain>
    </source>
</reference>
<dbReference type="AlphaFoldDB" id="A0A926NG31"/>
<protein>
    <submittedName>
        <fullName evidence="4">ABC transporter ATP-binding protein</fullName>
    </submittedName>
</protein>
<proteinExistence type="inferred from homology"/>
<dbReference type="Pfam" id="PF00005">
    <property type="entry name" value="ABC_tran"/>
    <property type="match status" value="1"/>
</dbReference>
<keyword evidence="5" id="KW-1185">Reference proteome</keyword>
<comment type="caution">
    <text evidence="4">The sequence shown here is derived from an EMBL/GenBank/DDBJ whole genome shotgun (WGS) entry which is preliminary data.</text>
</comment>
<accession>A0A926NG31</accession>
<dbReference type="InterPro" id="IPR003439">
    <property type="entry name" value="ABC_transporter-like_ATP-bd"/>
</dbReference>
<evidence type="ECO:0000313" key="4">
    <source>
        <dbReference type="EMBL" id="MBD1372924.1"/>
    </source>
</evidence>
<dbReference type="Gene3D" id="3.40.50.300">
    <property type="entry name" value="P-loop containing nucleotide triphosphate hydrolases"/>
    <property type="match status" value="1"/>
</dbReference>
<keyword evidence="2" id="KW-0813">Transport</keyword>
<dbReference type="PANTHER" id="PTHR43335">
    <property type="entry name" value="ABC TRANSPORTER, ATP-BINDING PROTEIN"/>
    <property type="match status" value="1"/>
</dbReference>
<feature type="domain" description="ABC transporter" evidence="3">
    <location>
        <begin position="1"/>
        <end position="207"/>
    </location>
</feature>
<keyword evidence="4" id="KW-0067">ATP-binding</keyword>
<sequence length="280" mass="32148">MKRGEIHSLIGQNKAGITSLLKLLTGLWKPTSGEIELFGERIDKNAYLYLEKMGSVIESPIFYEHRTGFENLMIHGAYLGIYDHLQIIDALALFDLQGMEHNPVRSYSFGLKQKLGIIRAIVMKPELLILDEPMKGLDPIEKKELRQVIRNINHQYGTTVIISSHHLEDLEQITDTVGVIHDGKLIKEEAMEQIKAKSLAYIDLTTNDDHKTAYLLEKKLHIQHFQVLHSGQIRIFKSPLPVHEIVNQLVTHHIQIHEITQNQHPLERYILNCDKGSEKH</sequence>
<evidence type="ECO:0000313" key="5">
    <source>
        <dbReference type="Proteomes" id="UP000661691"/>
    </source>
</evidence>
<dbReference type="PROSITE" id="PS50893">
    <property type="entry name" value="ABC_TRANSPORTER_2"/>
    <property type="match status" value="1"/>
</dbReference>
<dbReference type="SUPFAM" id="SSF52540">
    <property type="entry name" value="P-loop containing nucleoside triphosphate hydrolases"/>
    <property type="match status" value="1"/>
</dbReference>
<dbReference type="InterPro" id="IPR027417">
    <property type="entry name" value="P-loop_NTPase"/>
</dbReference>
<dbReference type="GO" id="GO:0005524">
    <property type="term" value="F:ATP binding"/>
    <property type="evidence" value="ECO:0007669"/>
    <property type="project" value="UniProtKB-KW"/>
</dbReference>
<dbReference type="EMBL" id="JACXAH010000015">
    <property type="protein sequence ID" value="MBD1372924.1"/>
    <property type="molecule type" value="Genomic_DNA"/>
</dbReference>
<evidence type="ECO:0000256" key="1">
    <source>
        <dbReference type="ARBA" id="ARBA00005417"/>
    </source>
</evidence>
<name>A0A926NG31_9BACL</name>